<keyword evidence="2" id="KW-1185">Reference proteome</keyword>
<dbReference type="Proteomes" id="UP000323521">
    <property type="component" value="Chromosome"/>
</dbReference>
<accession>A0A3G1KNW7</accession>
<evidence type="ECO:0000313" key="2">
    <source>
        <dbReference type="Proteomes" id="UP000323521"/>
    </source>
</evidence>
<reference evidence="1 2" key="1">
    <citation type="submission" date="2016-10" db="EMBL/GenBank/DDBJ databases">
        <title>Complete Genome Sequence of Peptococcaceae strain DCMF.</title>
        <authorList>
            <person name="Edwards R.J."/>
            <person name="Holland S.I."/>
            <person name="Deshpande N.P."/>
            <person name="Wong Y.K."/>
            <person name="Ertan H."/>
            <person name="Manefield M."/>
            <person name="Russell T.L."/>
            <person name="Lee M.J."/>
        </authorList>
    </citation>
    <scope>NUCLEOTIDE SEQUENCE [LARGE SCALE GENOMIC DNA]</scope>
    <source>
        <strain evidence="1 2">DCMF</strain>
    </source>
</reference>
<name>A0A3G1KNW7_FORW1</name>
<dbReference type="EMBL" id="CP017634">
    <property type="protein sequence ID" value="ATW24158.1"/>
    <property type="molecule type" value="Genomic_DNA"/>
</dbReference>
<sequence length="483" mass="53095">MPVKNIDKALAEITALLEGSKIELPEALIEVMSFDKLEQKIRDLIDPRDSNGNRTWRYSIRDTYPGFAVVKDTEADKIYRVDYTVDANDNVTIGQWQEAEYVLQIKPGGSIGPAPSVTVVTESASVQEIDFSELTPIVEAQANGEGMAFRVTVLKPGWNVGLNGRPGDKYYTREACGTLVSLLAGAKAYADHPTRAEDNLRPERSIRDLVGWYSDPRQETDGRTTAIFNLFESAVWLKDILKVIASGKAPKNLAGISINGFGSTKIGAAEGRAGKIVESIKILRSADVVTEASAGGEFEQLVASARNLEKGEDIVDWSKITLDEIRQNRPDLVQTIGQERLTEAKTDFQKDLEAIRESVTVVSGENKKLRDELAAERIKVSIKGKITDLLRESKLPEISQKRLATVLETRDYTKEGVLDETALKEAVTAAVTEEREYLTKLTESGRVVGMGAGGDQGTPGDRLQEVQNKFDNMFGVAMPTEQK</sequence>
<dbReference type="RefSeq" id="WP_148133336.1">
    <property type="nucleotide sequence ID" value="NZ_CP017634.1"/>
</dbReference>
<proteinExistence type="predicted"/>
<dbReference type="OrthoDB" id="3444499at2"/>
<gene>
    <name evidence="1" type="ORF">DCMF_04610</name>
</gene>
<organism evidence="1 2">
    <name type="scientific">Formimonas warabiya</name>
    <dbReference type="NCBI Taxonomy" id="1761012"/>
    <lineage>
        <taxon>Bacteria</taxon>
        <taxon>Bacillati</taxon>
        <taxon>Bacillota</taxon>
        <taxon>Clostridia</taxon>
        <taxon>Eubacteriales</taxon>
        <taxon>Peptococcaceae</taxon>
        <taxon>Candidatus Formimonas</taxon>
    </lineage>
</organism>
<dbReference type="AlphaFoldDB" id="A0A3G1KNW7"/>
<dbReference type="KEGG" id="fwa:DCMF_04610"/>
<protein>
    <submittedName>
        <fullName evidence="1">Uncharacterized protein</fullName>
    </submittedName>
</protein>
<evidence type="ECO:0000313" key="1">
    <source>
        <dbReference type="EMBL" id="ATW24158.1"/>
    </source>
</evidence>